<keyword evidence="6 8" id="KW-1133">Transmembrane helix</keyword>
<feature type="transmembrane region" description="Helical" evidence="8">
    <location>
        <begin position="37"/>
        <end position="58"/>
    </location>
</feature>
<evidence type="ECO:0000256" key="8">
    <source>
        <dbReference type="RuleBase" id="RU363041"/>
    </source>
</evidence>
<name>A0A944MB33_9GAMM</name>
<feature type="transmembrane region" description="Helical" evidence="8">
    <location>
        <begin position="104"/>
        <end position="122"/>
    </location>
</feature>
<evidence type="ECO:0000256" key="7">
    <source>
        <dbReference type="ARBA" id="ARBA00023136"/>
    </source>
</evidence>
<dbReference type="PANTHER" id="PTHR30269:SF37">
    <property type="entry name" value="MEMBRANE TRANSPORTER PROTEIN"/>
    <property type="match status" value="1"/>
</dbReference>
<keyword evidence="4 8" id="KW-1003">Cell membrane</keyword>
<keyword evidence="7 8" id="KW-0472">Membrane</keyword>
<evidence type="ECO:0000313" key="10">
    <source>
        <dbReference type="Proteomes" id="UP000770889"/>
    </source>
</evidence>
<feature type="transmembrane region" description="Helical" evidence="8">
    <location>
        <begin position="142"/>
        <end position="160"/>
    </location>
</feature>
<comment type="caution">
    <text evidence="9">The sequence shown here is derived from an EMBL/GenBank/DDBJ whole genome shotgun (WGS) entry which is preliminary data.</text>
</comment>
<comment type="subcellular location">
    <subcellularLocation>
        <location evidence="1 8">Cell membrane</location>
        <topology evidence="1 8">Multi-pass membrane protein</topology>
    </subcellularLocation>
</comment>
<organism evidence="9 10">
    <name type="scientific">Candidatus Thiodiazotropha taylori</name>
    <dbReference type="NCBI Taxonomy" id="2792791"/>
    <lineage>
        <taxon>Bacteria</taxon>
        <taxon>Pseudomonadati</taxon>
        <taxon>Pseudomonadota</taxon>
        <taxon>Gammaproteobacteria</taxon>
        <taxon>Chromatiales</taxon>
        <taxon>Sedimenticolaceae</taxon>
        <taxon>Candidatus Thiodiazotropha</taxon>
    </lineage>
</organism>
<feature type="transmembrane region" description="Helical" evidence="8">
    <location>
        <begin position="78"/>
        <end position="97"/>
    </location>
</feature>
<evidence type="ECO:0000256" key="2">
    <source>
        <dbReference type="ARBA" id="ARBA00009142"/>
    </source>
</evidence>
<feature type="transmembrane region" description="Helical" evidence="8">
    <location>
        <begin position="197"/>
        <end position="216"/>
    </location>
</feature>
<evidence type="ECO:0000256" key="1">
    <source>
        <dbReference type="ARBA" id="ARBA00004651"/>
    </source>
</evidence>
<keyword evidence="3" id="KW-0813">Transport</keyword>
<evidence type="ECO:0000256" key="4">
    <source>
        <dbReference type="ARBA" id="ARBA00022475"/>
    </source>
</evidence>
<gene>
    <name evidence="9" type="ORF">KME65_20100</name>
</gene>
<dbReference type="InterPro" id="IPR052017">
    <property type="entry name" value="TSUP"/>
</dbReference>
<sequence length="247" mass="26658">MEAVIESLTPTHLVFAAVVISLAYLVRGIAGFGSGLIAIPLLALILPLTTAVPLIVFLDYMASASHGIKHREAIKWKEILSLLPFAIVGVLTALFIFTSVDMEALKIGLGAFILVFAVYSLFSFSGKELVSSVWSVPAGSMGGLIGTLYGTGGPFYVLYLKFRKIEKTQFRATFATIFLLDGAGRLAGYLFTGFFTLDLMLMMAVAIPLMVIGMFVGGRIHTNMSQQTFQRAISMLLVFSGLALLLK</sequence>
<dbReference type="PANTHER" id="PTHR30269">
    <property type="entry name" value="TRANSMEMBRANE PROTEIN YFCA"/>
    <property type="match status" value="1"/>
</dbReference>
<dbReference type="InterPro" id="IPR002781">
    <property type="entry name" value="TM_pro_TauE-like"/>
</dbReference>
<comment type="similarity">
    <text evidence="2 8">Belongs to the 4-toluene sulfonate uptake permease (TSUP) (TC 2.A.102) family.</text>
</comment>
<dbReference type="GO" id="GO:0005886">
    <property type="term" value="C:plasma membrane"/>
    <property type="evidence" value="ECO:0007669"/>
    <property type="project" value="UniProtKB-SubCell"/>
</dbReference>
<evidence type="ECO:0000256" key="5">
    <source>
        <dbReference type="ARBA" id="ARBA00022692"/>
    </source>
</evidence>
<evidence type="ECO:0000256" key="6">
    <source>
        <dbReference type="ARBA" id="ARBA00022989"/>
    </source>
</evidence>
<reference evidence="9 10" key="1">
    <citation type="submission" date="2021-05" db="EMBL/GenBank/DDBJ databases">
        <title>Genetic and Functional Diversity in Clade A Lucinid endosymbionts from the Bahamas.</title>
        <authorList>
            <person name="Giani N.M."/>
            <person name="Engel A.S."/>
            <person name="Campbell B.J."/>
        </authorList>
    </citation>
    <scope>NUCLEOTIDE SEQUENCE [LARGE SCALE GENOMIC DNA]</scope>
    <source>
        <strain evidence="9">LUC16012Gg_MoonRockCtena</strain>
    </source>
</reference>
<feature type="transmembrane region" description="Helical" evidence="8">
    <location>
        <begin position="172"/>
        <end position="191"/>
    </location>
</feature>
<feature type="transmembrane region" description="Helical" evidence="8">
    <location>
        <begin position="12"/>
        <end position="30"/>
    </location>
</feature>
<keyword evidence="5 8" id="KW-0812">Transmembrane</keyword>
<dbReference type="AlphaFoldDB" id="A0A944MB33"/>
<proteinExistence type="inferred from homology"/>
<protein>
    <recommendedName>
        <fullName evidence="8">Probable membrane transporter protein</fullName>
    </recommendedName>
</protein>
<dbReference type="Pfam" id="PF01925">
    <property type="entry name" value="TauE"/>
    <property type="match status" value="1"/>
</dbReference>
<accession>A0A944MB33</accession>
<evidence type="ECO:0000256" key="3">
    <source>
        <dbReference type="ARBA" id="ARBA00022448"/>
    </source>
</evidence>
<dbReference type="EMBL" id="JAHHGM010000036">
    <property type="protein sequence ID" value="MBT2991271.1"/>
    <property type="molecule type" value="Genomic_DNA"/>
</dbReference>
<dbReference type="Proteomes" id="UP000770889">
    <property type="component" value="Unassembled WGS sequence"/>
</dbReference>
<evidence type="ECO:0000313" key="9">
    <source>
        <dbReference type="EMBL" id="MBT2991271.1"/>
    </source>
</evidence>